<dbReference type="AlphaFoldDB" id="A0A242MXH6"/>
<dbReference type="EMBL" id="NBTZ01000042">
    <property type="protein sequence ID" value="OTP76137.1"/>
    <property type="molecule type" value="Genomic_DNA"/>
</dbReference>
<comment type="caution">
    <text evidence="1">The sequence shown here is derived from an EMBL/GenBank/DDBJ whole genome shotgun (WGS) entry which is preliminary data.</text>
</comment>
<reference evidence="1 2" key="1">
    <citation type="submission" date="2017-03" db="EMBL/GenBank/DDBJ databases">
        <title>Genome analysis of strain PAMC 26577.</title>
        <authorList>
            <person name="Oh H.-M."/>
            <person name="Yang J.-A."/>
        </authorList>
    </citation>
    <scope>NUCLEOTIDE SEQUENCE [LARGE SCALE GENOMIC DNA]</scope>
    <source>
        <strain evidence="1 2">PAMC 26577</strain>
    </source>
</reference>
<evidence type="ECO:0000313" key="1">
    <source>
        <dbReference type="EMBL" id="OTP76137.1"/>
    </source>
</evidence>
<evidence type="ECO:0000313" key="2">
    <source>
        <dbReference type="Proteomes" id="UP000195221"/>
    </source>
</evidence>
<dbReference type="Proteomes" id="UP000195221">
    <property type="component" value="Unassembled WGS sequence"/>
</dbReference>
<accession>A0A242MXH6</accession>
<sequence length="42" mass="4640">MLVLVRAAGVQAGVRFLEFFASNIRNSKTRQAYAHAVGEFLT</sequence>
<evidence type="ECO:0008006" key="3">
    <source>
        <dbReference type="Google" id="ProtNLM"/>
    </source>
</evidence>
<name>A0A242MXH6_CABSO</name>
<organism evidence="1 2">
    <name type="scientific">Caballeronia sordidicola</name>
    <name type="common">Burkholderia sordidicola</name>
    <dbReference type="NCBI Taxonomy" id="196367"/>
    <lineage>
        <taxon>Bacteria</taxon>
        <taxon>Pseudomonadati</taxon>
        <taxon>Pseudomonadota</taxon>
        <taxon>Betaproteobacteria</taxon>
        <taxon>Burkholderiales</taxon>
        <taxon>Burkholderiaceae</taxon>
        <taxon>Caballeronia</taxon>
    </lineage>
</organism>
<gene>
    <name evidence="1" type="ORF">PAMC26577_12000</name>
</gene>
<protein>
    <recommendedName>
        <fullName evidence="3">Integrase</fullName>
    </recommendedName>
</protein>
<proteinExistence type="predicted"/>